<evidence type="ECO:0008006" key="3">
    <source>
        <dbReference type="Google" id="ProtNLM"/>
    </source>
</evidence>
<name>A0A084SFM7_9BACT</name>
<dbReference type="AlphaFoldDB" id="A0A084SFM7"/>
<dbReference type="InterPro" id="IPR036866">
    <property type="entry name" value="RibonucZ/Hydroxyglut_hydro"/>
</dbReference>
<dbReference type="PANTHER" id="PTHR33835:SF1">
    <property type="entry name" value="METALLO-BETA-LACTAMASE DOMAIN-CONTAINING PROTEIN"/>
    <property type="match status" value="1"/>
</dbReference>
<sequence>MLRPLSEDLFVLDVPFSVGAMALGGRMTVIRLPEGGLWLHSPVKLDAERKSAVDALGPVRFLVAPNTMHHLSLGDWAAAYPEAKVLAPAGLRAKRPDLRIDVELSDVMDVGQSPTLELLLAHGIPKLEEFAFFHRPSRTLLLTDLAFNIHETPSWLTRTYLKLCGAYGKLGATWLLKSMVKDKAALRAWRERVLGWDFERVVPCHGQVLEKGGKEAMRDAFAWA</sequence>
<organism evidence="1 2">
    <name type="scientific">Archangium violaceum Cb vi76</name>
    <dbReference type="NCBI Taxonomy" id="1406225"/>
    <lineage>
        <taxon>Bacteria</taxon>
        <taxon>Pseudomonadati</taxon>
        <taxon>Myxococcota</taxon>
        <taxon>Myxococcia</taxon>
        <taxon>Myxococcales</taxon>
        <taxon>Cystobacterineae</taxon>
        <taxon>Archangiaceae</taxon>
        <taxon>Archangium</taxon>
    </lineage>
</organism>
<evidence type="ECO:0000313" key="2">
    <source>
        <dbReference type="Proteomes" id="UP000028547"/>
    </source>
</evidence>
<dbReference type="EMBL" id="JPMI01000390">
    <property type="protein sequence ID" value="KFA87262.1"/>
    <property type="molecule type" value="Genomic_DNA"/>
</dbReference>
<comment type="caution">
    <text evidence="1">The sequence shown here is derived from an EMBL/GenBank/DDBJ whole genome shotgun (WGS) entry which is preliminary data.</text>
</comment>
<reference evidence="1 2" key="1">
    <citation type="submission" date="2014-07" db="EMBL/GenBank/DDBJ databases">
        <title>Draft Genome Sequence of Gephyronic Acid Producer, Cystobacter violaceus Strain Cb vi76.</title>
        <authorList>
            <person name="Stevens D.C."/>
            <person name="Young J."/>
            <person name="Carmichael R."/>
            <person name="Tan J."/>
            <person name="Taylor R.E."/>
        </authorList>
    </citation>
    <scope>NUCLEOTIDE SEQUENCE [LARGE SCALE GENOMIC DNA]</scope>
    <source>
        <strain evidence="1 2">Cb vi76</strain>
    </source>
</reference>
<protein>
    <recommendedName>
        <fullName evidence="3">DUF4336 domain-containing protein</fullName>
    </recommendedName>
</protein>
<evidence type="ECO:0000313" key="1">
    <source>
        <dbReference type="EMBL" id="KFA87262.1"/>
    </source>
</evidence>
<dbReference type="InterPro" id="IPR025638">
    <property type="entry name" value="DUF4336"/>
</dbReference>
<dbReference type="SUPFAM" id="SSF56281">
    <property type="entry name" value="Metallo-hydrolase/oxidoreductase"/>
    <property type="match status" value="1"/>
</dbReference>
<dbReference type="PANTHER" id="PTHR33835">
    <property type="entry name" value="YALI0C07656P"/>
    <property type="match status" value="1"/>
</dbReference>
<dbReference type="Pfam" id="PF14234">
    <property type="entry name" value="DUF4336"/>
    <property type="match status" value="1"/>
</dbReference>
<accession>A0A084SFM7</accession>
<proteinExistence type="predicted"/>
<dbReference type="RefSeq" id="WP_043413062.1">
    <property type="nucleotide sequence ID" value="NZ_JPMI01000390.1"/>
</dbReference>
<dbReference type="Proteomes" id="UP000028547">
    <property type="component" value="Unassembled WGS sequence"/>
</dbReference>
<gene>
    <name evidence="1" type="ORF">Q664_49275</name>
</gene>